<dbReference type="AlphaFoldDB" id="T1J4H4"/>
<reference evidence="2" key="1">
    <citation type="submission" date="2011-05" db="EMBL/GenBank/DDBJ databases">
        <authorList>
            <person name="Richards S.R."/>
            <person name="Qu J."/>
            <person name="Jiang H."/>
            <person name="Jhangiani S.N."/>
            <person name="Agravi P."/>
            <person name="Goodspeed R."/>
            <person name="Gross S."/>
            <person name="Mandapat C."/>
            <person name="Jackson L."/>
            <person name="Mathew T."/>
            <person name="Pu L."/>
            <person name="Thornton R."/>
            <person name="Saada N."/>
            <person name="Wilczek-Boney K.B."/>
            <person name="Lee S."/>
            <person name="Kovar C."/>
            <person name="Wu Y."/>
            <person name="Scherer S.E."/>
            <person name="Worley K.C."/>
            <person name="Muzny D.M."/>
            <person name="Gibbs R."/>
        </authorList>
    </citation>
    <scope>NUCLEOTIDE SEQUENCE</scope>
    <source>
        <strain evidence="2">Brora</strain>
    </source>
</reference>
<name>T1J4H4_STRMM</name>
<accession>T1J4H4</accession>
<reference evidence="1" key="2">
    <citation type="submission" date="2015-02" db="UniProtKB">
        <authorList>
            <consortium name="EnsemblMetazoa"/>
        </authorList>
    </citation>
    <scope>IDENTIFICATION</scope>
</reference>
<dbReference type="EnsemblMetazoa" id="SMAR008509-RA">
    <property type="protein sequence ID" value="SMAR008509-PA"/>
    <property type="gene ID" value="SMAR008509"/>
</dbReference>
<organism evidence="1 2">
    <name type="scientific">Strigamia maritima</name>
    <name type="common">European centipede</name>
    <name type="synonym">Geophilus maritimus</name>
    <dbReference type="NCBI Taxonomy" id="126957"/>
    <lineage>
        <taxon>Eukaryota</taxon>
        <taxon>Metazoa</taxon>
        <taxon>Ecdysozoa</taxon>
        <taxon>Arthropoda</taxon>
        <taxon>Myriapoda</taxon>
        <taxon>Chilopoda</taxon>
        <taxon>Pleurostigmophora</taxon>
        <taxon>Geophilomorpha</taxon>
        <taxon>Linotaeniidae</taxon>
        <taxon>Strigamia</taxon>
    </lineage>
</organism>
<dbReference type="Proteomes" id="UP000014500">
    <property type="component" value="Unassembled WGS sequence"/>
</dbReference>
<evidence type="ECO:0000313" key="2">
    <source>
        <dbReference type="Proteomes" id="UP000014500"/>
    </source>
</evidence>
<dbReference type="HOGENOM" id="CLU_3175976_0_0_1"/>
<proteinExistence type="predicted"/>
<sequence length="47" mass="5308">MAVMLALSGLSVSIFINFIKVSLSVNGVKVDLQTYWECMIHELEIKH</sequence>
<protein>
    <submittedName>
        <fullName evidence="1">Uncharacterized protein</fullName>
    </submittedName>
</protein>
<dbReference type="EMBL" id="JH431845">
    <property type="status" value="NOT_ANNOTATED_CDS"/>
    <property type="molecule type" value="Genomic_DNA"/>
</dbReference>
<keyword evidence="2" id="KW-1185">Reference proteome</keyword>
<evidence type="ECO:0000313" key="1">
    <source>
        <dbReference type="EnsemblMetazoa" id="SMAR008509-PA"/>
    </source>
</evidence>